<dbReference type="Proteomes" id="UP000011682">
    <property type="component" value="Unassembled WGS sequence"/>
</dbReference>
<dbReference type="EMBL" id="ANAH02000004">
    <property type="protein sequence ID" value="EPX64208.1"/>
    <property type="molecule type" value="Genomic_DNA"/>
</dbReference>
<evidence type="ECO:0000313" key="1">
    <source>
        <dbReference type="EMBL" id="EPX64208.1"/>
    </source>
</evidence>
<sequence>MQCGQCIGKLSDDASCDRRRERASCVNEHLMEINGQPL</sequence>
<gene>
    <name evidence="1" type="ORF">D187_005342</name>
</gene>
<reference evidence="1" key="1">
    <citation type="submission" date="2013-05" db="EMBL/GenBank/DDBJ databases">
        <title>Genome assembly of Cystobacter fuscus DSM 2262.</title>
        <authorList>
            <person name="Sharma G."/>
            <person name="Khatri I."/>
            <person name="Kaur C."/>
            <person name="Mayilraj S."/>
            <person name="Subramanian S."/>
        </authorList>
    </citation>
    <scope>NUCLEOTIDE SEQUENCE [LARGE SCALE GENOMIC DNA]</scope>
    <source>
        <strain evidence="1">DSM 2262</strain>
    </source>
</reference>
<accession>S9R5H2</accession>
<proteinExistence type="predicted"/>
<name>S9R5H2_CYSF2</name>
<comment type="caution">
    <text evidence="1">The sequence shown here is derived from an EMBL/GenBank/DDBJ whole genome shotgun (WGS) entry which is preliminary data.</text>
</comment>
<keyword evidence="2" id="KW-1185">Reference proteome</keyword>
<organism evidence="1 2">
    <name type="scientific">Cystobacter fuscus (strain ATCC 25194 / DSM 2262 / NBRC 100088 / M29)</name>
    <dbReference type="NCBI Taxonomy" id="1242864"/>
    <lineage>
        <taxon>Bacteria</taxon>
        <taxon>Pseudomonadati</taxon>
        <taxon>Myxococcota</taxon>
        <taxon>Myxococcia</taxon>
        <taxon>Myxococcales</taxon>
        <taxon>Cystobacterineae</taxon>
        <taxon>Archangiaceae</taxon>
        <taxon>Cystobacter</taxon>
    </lineage>
</organism>
<protein>
    <submittedName>
        <fullName evidence="1">Uncharacterized protein</fullName>
    </submittedName>
</protein>
<evidence type="ECO:0000313" key="2">
    <source>
        <dbReference type="Proteomes" id="UP000011682"/>
    </source>
</evidence>
<dbReference type="AlphaFoldDB" id="S9R5H2"/>